<name>A0A919S7A9_9ACTN</name>
<comment type="caution">
    <text evidence="2">The sequence shown here is derived from an EMBL/GenBank/DDBJ whole genome shotgun (WGS) entry which is preliminary data.</text>
</comment>
<evidence type="ECO:0000313" key="3">
    <source>
        <dbReference type="Proteomes" id="UP000681340"/>
    </source>
</evidence>
<dbReference type="Gene3D" id="3.40.50.10140">
    <property type="entry name" value="Toll/interleukin-1 receptor homology (TIR) domain"/>
    <property type="match status" value="1"/>
</dbReference>
<dbReference type="AlphaFoldDB" id="A0A919S7A9"/>
<accession>A0A919S7A9</accession>
<feature type="domain" description="TIR" evidence="1">
    <location>
        <begin position="1"/>
        <end position="146"/>
    </location>
</feature>
<dbReference type="Pfam" id="PF13676">
    <property type="entry name" value="TIR_2"/>
    <property type="match status" value="1"/>
</dbReference>
<dbReference type="EMBL" id="BOQL01000018">
    <property type="protein sequence ID" value="GIM65901.1"/>
    <property type="molecule type" value="Genomic_DNA"/>
</dbReference>
<keyword evidence="3" id="KW-1185">Reference proteome</keyword>
<gene>
    <name evidence="2" type="ORF">Aau02nite_20560</name>
</gene>
<evidence type="ECO:0000313" key="2">
    <source>
        <dbReference type="EMBL" id="GIM65901.1"/>
    </source>
</evidence>
<reference evidence="2" key="1">
    <citation type="submission" date="2021-03" db="EMBL/GenBank/DDBJ databases">
        <title>Whole genome shotgun sequence of Actinoplanes auranticolor NBRC 12245.</title>
        <authorList>
            <person name="Komaki H."/>
            <person name="Tamura T."/>
        </authorList>
    </citation>
    <scope>NUCLEOTIDE SEQUENCE</scope>
    <source>
        <strain evidence="2">NBRC 12245</strain>
    </source>
</reference>
<sequence>MAIIFINYRTGDESFAAVTLDDALSARFGAANVFRDSRSIPPGTDFEPVLWRNLARSSVLVVVIGPRWLTGTGNSNRLLEPGDFVRQEIAFALRIGLDIVPVLVGGTAMPAAADLPTEIQPLVTRQYRRVHARTAEADVRTLVDDLARTYGGEPPMSESQPPAGTVVLIDPDGRAGPPAALVERLLAQASISTGVVHHDGARLRVTCPGERDAIALITGLVPALDRELSSVPDAGPLRISMAHGDPATAMADARRLIGDSVLDSVLAATAAARLVLIVTDELHHLVIRPGHRLIDKSAYARVDLPGAAAAWVHVPGFAHPRGLPPQRPAPAPHNSVGRVTGDVAQVGDVAGDFVMGDKVAGSKINYGGGGAA</sequence>
<dbReference type="InterPro" id="IPR035897">
    <property type="entry name" value="Toll_tir_struct_dom_sf"/>
</dbReference>
<organism evidence="2 3">
    <name type="scientific">Actinoplanes auranticolor</name>
    <dbReference type="NCBI Taxonomy" id="47988"/>
    <lineage>
        <taxon>Bacteria</taxon>
        <taxon>Bacillati</taxon>
        <taxon>Actinomycetota</taxon>
        <taxon>Actinomycetes</taxon>
        <taxon>Micromonosporales</taxon>
        <taxon>Micromonosporaceae</taxon>
        <taxon>Actinoplanes</taxon>
    </lineage>
</organism>
<dbReference type="SUPFAM" id="SSF52200">
    <property type="entry name" value="Toll/Interleukin receptor TIR domain"/>
    <property type="match status" value="1"/>
</dbReference>
<dbReference type="GO" id="GO:0007165">
    <property type="term" value="P:signal transduction"/>
    <property type="evidence" value="ECO:0007669"/>
    <property type="project" value="InterPro"/>
</dbReference>
<evidence type="ECO:0000259" key="1">
    <source>
        <dbReference type="PROSITE" id="PS50104"/>
    </source>
</evidence>
<dbReference type="Proteomes" id="UP000681340">
    <property type="component" value="Unassembled WGS sequence"/>
</dbReference>
<proteinExistence type="predicted"/>
<dbReference type="PROSITE" id="PS50104">
    <property type="entry name" value="TIR"/>
    <property type="match status" value="1"/>
</dbReference>
<dbReference type="InterPro" id="IPR000157">
    <property type="entry name" value="TIR_dom"/>
</dbReference>
<protein>
    <recommendedName>
        <fullName evidence="1">TIR domain-containing protein</fullName>
    </recommendedName>
</protein>